<feature type="region of interest" description="Disordered" evidence="1">
    <location>
        <begin position="263"/>
        <end position="288"/>
    </location>
</feature>
<feature type="compositionally biased region" description="Polar residues" evidence="1">
    <location>
        <begin position="749"/>
        <end position="759"/>
    </location>
</feature>
<feature type="compositionally biased region" description="Basic and acidic residues" evidence="1">
    <location>
        <begin position="728"/>
        <end position="737"/>
    </location>
</feature>
<dbReference type="AlphaFoldDB" id="A0A2G5SD43"/>
<feature type="compositionally biased region" description="Basic and acidic residues" evidence="1">
    <location>
        <begin position="702"/>
        <end position="718"/>
    </location>
</feature>
<sequence length="1084" mass="121219">MLKPAVSISEKDQMEINTAYCIKEQKTFQLTMKLQKWERLDLSDPFTRNFIIGINADESKFQKFHDDIFRNRLDPRIKFLSVAATAHHFVGNVSQPPIAPPQIPQNHQVAAPSNFMKSKSCAMPNPQNCLIPQQNNRMVPPPKNSMPPQNFLMPQLQNSIMPPAQNWSMPPSQNSSMPTLQNSPTQPQNNQMVPPNSSWTSQNIQIPPGNVSMSAKMPQLAPSNFHASATPFLMQNQNFPMPFQQNSMSSPFNHKVFPNSEPMNSSMTSQNVSVAPPRNPTVPHQNLPIPLQTSHMEPRNISMEMQNYPPPAQNTSMMPQNKFVGPSSMAPFYFNGPPPNIQAPPGFPPISSRTFQGPPPSIQIPGGYWPTPPQIVQGPLPKIQVLSGFLPNLSRIVQGPPHNSHGPPPHLQSYPHGFPHPTSNWPTRPQNSQKQSRSIQIPPGFGPIPPQKFNGTPQNYQSAPTNNQILPPCRLISIQNIQRGVYGRSARNANMIRQNSQKGSRNNGKRSGPPINQNHGKGNGWQSIGRSVPEGEVASNSKSNVNDSTNVNTISTRGETSNDTVLKCDVTANLMDTEKAKNPNQQEIFNEEEGFLAVPVLQEPVGVPSICERHDAKTESAPIPLGLVSTRSEDTTAQNPDNLAQLPVTTEVSSPVETTVKIPESEHEPTSILTPEAEEPTLPREETVKDNVPIPITPVAQFKDDSFRNTPSSRKDFYTKSTAADKGVMGKKEHTKPEISNCKGKKNNGRNAPSFSTKPTMAPGHSGSLAKPDISLQIEKESEKVKPKKVITAIIINAAASKTESSEQNDVNSSENLKSKPEDKPSCSLQPNGNNGNKKNKKAKKTKSGKETNVEEDFDQLLKRFPLEDEKNKIFDQEKKTAPEKPKRKTIKQYRLEKVEAEVAAAKEASPIKPEFELLEGFDEFEDLDGEYCVVTDIKNIHYPTDLPLIPEEVVSKVQEQLKEFVEDVKECVREGQRLPYWPDLEFKMEDSLDLETCSQEILDFFSKKFVDLRRVDTPWAQFRRLFYSELVRDFVPQIWPVIAVFLEEGKNGSLNYLRELSLICKICNPKEHKNLFHITYFLF</sequence>
<feature type="compositionally biased region" description="Polar residues" evidence="1">
    <location>
        <begin position="263"/>
        <end position="273"/>
    </location>
</feature>
<evidence type="ECO:0000313" key="3">
    <source>
        <dbReference type="Proteomes" id="UP000230233"/>
    </source>
</evidence>
<dbReference type="Proteomes" id="UP000230233">
    <property type="component" value="Unassembled WGS sequence"/>
</dbReference>
<feature type="compositionally biased region" description="Polar residues" evidence="1">
    <location>
        <begin position="421"/>
        <end position="438"/>
    </location>
</feature>
<feature type="region of interest" description="Disordered" evidence="1">
    <location>
        <begin position="161"/>
        <end position="209"/>
    </location>
</feature>
<evidence type="ECO:0000256" key="1">
    <source>
        <dbReference type="SAM" id="MobiDB-lite"/>
    </source>
</evidence>
<comment type="caution">
    <text evidence="2">The sequence shown here is derived from an EMBL/GenBank/DDBJ whole genome shotgun (WGS) entry which is preliminary data.</text>
</comment>
<feature type="compositionally biased region" description="Polar residues" evidence="1">
    <location>
        <begin position="514"/>
        <end position="529"/>
    </location>
</feature>
<feature type="region of interest" description="Disordered" evidence="1">
    <location>
        <begin position="396"/>
        <end position="468"/>
    </location>
</feature>
<keyword evidence="3" id="KW-1185">Reference proteome</keyword>
<feature type="compositionally biased region" description="Polar residues" evidence="1">
    <location>
        <begin position="800"/>
        <end position="816"/>
    </location>
</feature>
<feature type="compositionally biased region" description="Polar residues" evidence="1">
    <location>
        <begin position="161"/>
        <end position="205"/>
    </location>
</feature>
<feature type="region of interest" description="Disordered" evidence="1">
    <location>
        <begin position="489"/>
        <end position="560"/>
    </location>
</feature>
<name>A0A2G5SD43_9PELO</name>
<dbReference type="EMBL" id="PDUG01000016">
    <property type="protein sequence ID" value="PIC13008.1"/>
    <property type="molecule type" value="Genomic_DNA"/>
</dbReference>
<feature type="compositionally biased region" description="Polar residues" evidence="1">
    <location>
        <begin position="453"/>
        <end position="468"/>
    </location>
</feature>
<organism evidence="2 3">
    <name type="scientific">Caenorhabditis nigoni</name>
    <dbReference type="NCBI Taxonomy" id="1611254"/>
    <lineage>
        <taxon>Eukaryota</taxon>
        <taxon>Metazoa</taxon>
        <taxon>Ecdysozoa</taxon>
        <taxon>Nematoda</taxon>
        <taxon>Chromadorea</taxon>
        <taxon>Rhabditida</taxon>
        <taxon>Rhabditina</taxon>
        <taxon>Rhabditomorpha</taxon>
        <taxon>Rhabditoidea</taxon>
        <taxon>Rhabditidae</taxon>
        <taxon>Peloderinae</taxon>
        <taxon>Caenorhabditis</taxon>
    </lineage>
</organism>
<feature type="compositionally biased region" description="Polar residues" evidence="1">
    <location>
        <begin position="538"/>
        <end position="560"/>
    </location>
</feature>
<gene>
    <name evidence="2" type="ORF">B9Z55_028083</name>
</gene>
<proteinExistence type="predicted"/>
<feature type="compositionally biased region" description="Low complexity" evidence="1">
    <location>
        <begin position="651"/>
        <end position="660"/>
    </location>
</feature>
<protein>
    <submittedName>
        <fullName evidence="2">Uncharacterized protein</fullName>
    </submittedName>
</protein>
<feature type="region of interest" description="Disordered" evidence="1">
    <location>
        <begin position="651"/>
        <end position="775"/>
    </location>
</feature>
<accession>A0A2G5SD43</accession>
<feature type="compositionally biased region" description="Polar residues" evidence="1">
    <location>
        <begin position="491"/>
        <end position="506"/>
    </location>
</feature>
<reference evidence="3" key="1">
    <citation type="submission" date="2017-10" db="EMBL/GenBank/DDBJ databases">
        <title>Rapid genome shrinkage in a self-fertile nematode reveals novel sperm competition proteins.</title>
        <authorList>
            <person name="Yin D."/>
            <person name="Schwarz E.M."/>
            <person name="Thomas C.G."/>
            <person name="Felde R.L."/>
            <person name="Korf I.F."/>
            <person name="Cutter A.D."/>
            <person name="Schartner C.M."/>
            <person name="Ralston E.J."/>
            <person name="Meyer B.J."/>
            <person name="Haag E.S."/>
        </authorList>
    </citation>
    <scope>NUCLEOTIDE SEQUENCE [LARGE SCALE GENOMIC DNA]</scope>
    <source>
        <strain evidence="3">JU1422</strain>
    </source>
</reference>
<feature type="region of interest" description="Disordered" evidence="1">
    <location>
        <begin position="798"/>
        <end position="857"/>
    </location>
</feature>
<evidence type="ECO:0000313" key="2">
    <source>
        <dbReference type="EMBL" id="PIC13008.1"/>
    </source>
</evidence>
<feature type="compositionally biased region" description="Basic residues" evidence="1">
    <location>
        <begin position="838"/>
        <end position="847"/>
    </location>
</feature>